<dbReference type="FunFam" id="3.40.50.720:FF:000281">
    <property type="entry name" value="Uncharacterized oxidoreductase YIR035C"/>
    <property type="match status" value="1"/>
</dbReference>
<dbReference type="InterPro" id="IPR036291">
    <property type="entry name" value="NAD(P)-bd_dom_sf"/>
</dbReference>
<sequence length="254" mass="27596">MTHVAILTGASRGIGSSIAEIYLKKDSSNKLVAVSRSEKELKKLSEEYGSDRVQFVVGDVAKPETSTKVLKLAIEKFGQINSIIANAGVLDPVDQVSKADVDGWRGLFDINFFAVVDLVQQCIPELRKTKGNIIAVSSGASTTAYNGWGAYGASKAALNHFVLSVASEESDISAISVAPGVVDTNMQNDIRNKFGRNMTKDSLKKFVDLHKNNELLPPEVPATCYVNLALNGWDKTINGKYLRINDDAMKPYLQ</sequence>
<keyword evidence="3" id="KW-0560">Oxidoreductase</keyword>
<dbReference type="OMA" id="SHVDEWR"/>
<dbReference type="EMBL" id="CR382136">
    <property type="protein sequence ID" value="CAG87232.2"/>
    <property type="molecule type" value="Genomic_DNA"/>
</dbReference>
<dbReference type="OrthoDB" id="153074at2759"/>
<proteinExistence type="inferred from homology"/>
<dbReference type="SUPFAM" id="SSF51735">
    <property type="entry name" value="NAD(P)-binding Rossmann-fold domains"/>
    <property type="match status" value="1"/>
</dbReference>
<dbReference type="SMR" id="Q6BRV6"/>
<dbReference type="InParanoid" id="Q6BRV6"/>
<dbReference type="AlphaFoldDB" id="Q6BRV6"/>
<dbReference type="eggNOG" id="KOG1204">
    <property type="taxonomic scope" value="Eukaryota"/>
</dbReference>
<evidence type="ECO:0000259" key="5">
    <source>
        <dbReference type="SMART" id="SM00822"/>
    </source>
</evidence>
<dbReference type="GeneID" id="2901590"/>
<dbReference type="PANTHER" id="PTHR43008:SF8">
    <property type="entry name" value="BENZIL REDUCTASE ((S)-BENZOIN FORMING) IRC24"/>
    <property type="match status" value="1"/>
</dbReference>
<dbReference type="CDD" id="cd05367">
    <property type="entry name" value="SPR-like_SDR_c"/>
    <property type="match status" value="1"/>
</dbReference>
<dbReference type="VEuPathDB" id="FungiDB:DEHA2D13508g"/>
<dbReference type="HOGENOM" id="CLU_010194_2_11_1"/>
<dbReference type="GO" id="GO:0050664">
    <property type="term" value="F:oxidoreductase activity, acting on NAD(P)H, oxygen as acceptor"/>
    <property type="evidence" value="ECO:0007669"/>
    <property type="project" value="TreeGrafter"/>
</dbReference>
<comment type="similarity">
    <text evidence="1 4">Belongs to the short-chain dehydrogenases/reductases (SDR) family.</text>
</comment>
<dbReference type="FunCoup" id="Q6BRV6">
    <property type="interactions" value="124"/>
</dbReference>
<keyword evidence="2" id="KW-0521">NADP</keyword>
<reference evidence="6 7" key="1">
    <citation type="journal article" date="2004" name="Nature">
        <title>Genome evolution in yeasts.</title>
        <authorList>
            <consortium name="Genolevures"/>
            <person name="Dujon B."/>
            <person name="Sherman D."/>
            <person name="Fischer G."/>
            <person name="Durrens P."/>
            <person name="Casaregola S."/>
            <person name="Lafontaine I."/>
            <person name="de Montigny J."/>
            <person name="Marck C."/>
            <person name="Neuveglise C."/>
            <person name="Talla E."/>
            <person name="Goffard N."/>
            <person name="Frangeul L."/>
            <person name="Aigle M."/>
            <person name="Anthouard V."/>
            <person name="Babour A."/>
            <person name="Barbe V."/>
            <person name="Barnay S."/>
            <person name="Blanchin S."/>
            <person name="Beckerich J.M."/>
            <person name="Beyne E."/>
            <person name="Bleykasten C."/>
            <person name="Boisrame A."/>
            <person name="Boyer J."/>
            <person name="Cattolico L."/>
            <person name="Confanioleri F."/>
            <person name="de Daruvar A."/>
            <person name="Despons L."/>
            <person name="Fabre E."/>
            <person name="Fairhead C."/>
            <person name="Ferry-Dumazet H."/>
            <person name="Groppi A."/>
            <person name="Hantraye F."/>
            <person name="Hennequin C."/>
            <person name="Jauniaux N."/>
            <person name="Joyet P."/>
            <person name="Kachouri R."/>
            <person name="Kerrest A."/>
            <person name="Koszul R."/>
            <person name="Lemaire M."/>
            <person name="Lesur I."/>
            <person name="Ma L."/>
            <person name="Muller H."/>
            <person name="Nicaud J.M."/>
            <person name="Nikolski M."/>
            <person name="Oztas S."/>
            <person name="Ozier-Kalogeropoulos O."/>
            <person name="Pellenz S."/>
            <person name="Potier S."/>
            <person name="Richard G.F."/>
            <person name="Straub M.L."/>
            <person name="Suleau A."/>
            <person name="Swennene D."/>
            <person name="Tekaia F."/>
            <person name="Wesolowski-Louvel M."/>
            <person name="Westhof E."/>
            <person name="Wirth B."/>
            <person name="Zeniou-Meyer M."/>
            <person name="Zivanovic I."/>
            <person name="Bolotin-Fukuhara M."/>
            <person name="Thierry A."/>
            <person name="Bouchier C."/>
            <person name="Caudron B."/>
            <person name="Scarpelli C."/>
            <person name="Gaillardin C."/>
            <person name="Weissenbach J."/>
            <person name="Wincker P."/>
            <person name="Souciet J.L."/>
        </authorList>
    </citation>
    <scope>NUCLEOTIDE SEQUENCE [LARGE SCALE GENOMIC DNA]</scope>
    <source>
        <strain evidence="7">ATCC 36239 / CBS 767 / BCRC 21394 / JCM 1990 / NBRC 0083 / IGC 2968</strain>
    </source>
</reference>
<keyword evidence="7" id="KW-1185">Reference proteome</keyword>
<evidence type="ECO:0000256" key="3">
    <source>
        <dbReference type="ARBA" id="ARBA00023002"/>
    </source>
</evidence>
<evidence type="ECO:0000256" key="1">
    <source>
        <dbReference type="ARBA" id="ARBA00006484"/>
    </source>
</evidence>
<dbReference type="SMART" id="SM00822">
    <property type="entry name" value="PKS_KR"/>
    <property type="match status" value="1"/>
</dbReference>
<evidence type="ECO:0000256" key="2">
    <source>
        <dbReference type="ARBA" id="ARBA00022857"/>
    </source>
</evidence>
<dbReference type="Proteomes" id="UP000000599">
    <property type="component" value="Chromosome D"/>
</dbReference>
<dbReference type="RefSeq" id="XP_459064.2">
    <property type="nucleotide sequence ID" value="XM_459064.1"/>
</dbReference>
<evidence type="ECO:0000313" key="6">
    <source>
        <dbReference type="EMBL" id="CAG87232.2"/>
    </source>
</evidence>
<dbReference type="KEGG" id="dha:DEHA2D13508g"/>
<dbReference type="Gene3D" id="3.40.50.720">
    <property type="entry name" value="NAD(P)-binding Rossmann-like Domain"/>
    <property type="match status" value="1"/>
</dbReference>
<dbReference type="Pfam" id="PF00106">
    <property type="entry name" value="adh_short"/>
    <property type="match status" value="1"/>
</dbReference>
<dbReference type="PRINTS" id="PR00081">
    <property type="entry name" value="GDHRDH"/>
</dbReference>
<dbReference type="PRINTS" id="PR00080">
    <property type="entry name" value="SDRFAMILY"/>
</dbReference>
<organism evidence="6 7">
    <name type="scientific">Debaryomyces hansenii (strain ATCC 36239 / CBS 767 / BCRC 21394 / JCM 1990 / NBRC 0083 / IGC 2968)</name>
    <name type="common">Yeast</name>
    <name type="synonym">Torulaspora hansenii</name>
    <dbReference type="NCBI Taxonomy" id="284592"/>
    <lineage>
        <taxon>Eukaryota</taxon>
        <taxon>Fungi</taxon>
        <taxon>Dikarya</taxon>
        <taxon>Ascomycota</taxon>
        <taxon>Saccharomycotina</taxon>
        <taxon>Pichiomycetes</taxon>
        <taxon>Debaryomycetaceae</taxon>
        <taxon>Debaryomyces</taxon>
    </lineage>
</organism>
<dbReference type="InterPro" id="IPR057326">
    <property type="entry name" value="KR_dom"/>
</dbReference>
<dbReference type="PANTHER" id="PTHR43008">
    <property type="entry name" value="BENZIL REDUCTASE"/>
    <property type="match status" value="1"/>
</dbReference>
<dbReference type="PROSITE" id="PS00061">
    <property type="entry name" value="ADH_SHORT"/>
    <property type="match status" value="1"/>
</dbReference>
<feature type="domain" description="Ketoreductase" evidence="5">
    <location>
        <begin position="3"/>
        <end position="185"/>
    </location>
</feature>
<evidence type="ECO:0000256" key="4">
    <source>
        <dbReference type="RuleBase" id="RU000363"/>
    </source>
</evidence>
<protein>
    <submittedName>
        <fullName evidence="6">DEHA2D13508p</fullName>
    </submittedName>
</protein>
<dbReference type="InterPro" id="IPR002347">
    <property type="entry name" value="SDR_fam"/>
</dbReference>
<dbReference type="STRING" id="284592.Q6BRV6"/>
<dbReference type="InterPro" id="IPR020904">
    <property type="entry name" value="Sc_DH/Rdtase_CS"/>
</dbReference>
<gene>
    <name evidence="6" type="ordered locus">DEHA2D13508g</name>
</gene>
<name>Q6BRV6_DEBHA</name>
<accession>Q6BRV6</accession>
<evidence type="ECO:0000313" key="7">
    <source>
        <dbReference type="Proteomes" id="UP000000599"/>
    </source>
</evidence>